<feature type="region of interest" description="Disordered" evidence="2">
    <location>
        <begin position="117"/>
        <end position="142"/>
    </location>
</feature>
<organism evidence="4 5">
    <name type="scientific">Cylicocyclus nassatus</name>
    <name type="common">Nematode worm</name>
    <dbReference type="NCBI Taxonomy" id="53992"/>
    <lineage>
        <taxon>Eukaryota</taxon>
        <taxon>Metazoa</taxon>
        <taxon>Ecdysozoa</taxon>
        <taxon>Nematoda</taxon>
        <taxon>Chromadorea</taxon>
        <taxon>Rhabditida</taxon>
        <taxon>Rhabditina</taxon>
        <taxon>Rhabditomorpha</taxon>
        <taxon>Strongyloidea</taxon>
        <taxon>Strongylidae</taxon>
        <taxon>Cylicocyclus</taxon>
    </lineage>
</organism>
<keyword evidence="1" id="KW-0479">Metal-binding</keyword>
<dbReference type="Pfam" id="PF00098">
    <property type="entry name" value="zf-CCHC"/>
    <property type="match status" value="1"/>
</dbReference>
<sequence length="222" mass="26006">MDDDDQHQQEDLERIREEVIYAEEVDQPRIESIRLDKRDLECILQAVRKLMPLQNSEGVGSIIASVVQDLTVRNDTLKIADEHPGVFQFLDIKSKSDSLKVTDPRLSEFLEAVKPKEESTTRKRKLGQPAAPFRKREAAWPPASRHPDLFSFEGPSSYDARFNTSYGYPSSSDRSRYRRKFSPPRRFSEYRISARDQDRRKSQCRKCGQEGHWWRECPCNKW</sequence>
<feature type="domain" description="CCHC-type" evidence="3">
    <location>
        <begin position="204"/>
        <end position="218"/>
    </location>
</feature>
<dbReference type="InterPro" id="IPR001878">
    <property type="entry name" value="Znf_CCHC"/>
</dbReference>
<evidence type="ECO:0000313" key="5">
    <source>
        <dbReference type="Proteomes" id="UP001176961"/>
    </source>
</evidence>
<dbReference type="Proteomes" id="UP001176961">
    <property type="component" value="Unassembled WGS sequence"/>
</dbReference>
<evidence type="ECO:0000256" key="2">
    <source>
        <dbReference type="SAM" id="MobiDB-lite"/>
    </source>
</evidence>
<dbReference type="EMBL" id="CATQJL010000305">
    <property type="protein sequence ID" value="CAJ0602804.1"/>
    <property type="molecule type" value="Genomic_DNA"/>
</dbReference>
<dbReference type="GO" id="GO:0019899">
    <property type="term" value="F:enzyme binding"/>
    <property type="evidence" value="ECO:0007669"/>
    <property type="project" value="UniProtKB-ARBA"/>
</dbReference>
<proteinExistence type="predicted"/>
<evidence type="ECO:0000259" key="3">
    <source>
        <dbReference type="PROSITE" id="PS50158"/>
    </source>
</evidence>
<dbReference type="InterPro" id="IPR036875">
    <property type="entry name" value="Znf_CCHC_sf"/>
</dbReference>
<evidence type="ECO:0000256" key="1">
    <source>
        <dbReference type="PROSITE-ProRule" id="PRU00047"/>
    </source>
</evidence>
<keyword evidence="5" id="KW-1185">Reference proteome</keyword>
<dbReference type="Gene3D" id="4.10.60.10">
    <property type="entry name" value="Zinc finger, CCHC-type"/>
    <property type="match status" value="1"/>
</dbReference>
<name>A0AA36H342_CYLNA</name>
<evidence type="ECO:0000313" key="4">
    <source>
        <dbReference type="EMBL" id="CAJ0602804.1"/>
    </source>
</evidence>
<gene>
    <name evidence="4" type="ORF">CYNAS_LOCUS14787</name>
</gene>
<dbReference type="AlphaFoldDB" id="A0AA36H342"/>
<dbReference type="GO" id="GO:0005737">
    <property type="term" value="C:cytoplasm"/>
    <property type="evidence" value="ECO:0007669"/>
    <property type="project" value="UniProtKB-ARBA"/>
</dbReference>
<dbReference type="GO" id="GO:0003676">
    <property type="term" value="F:nucleic acid binding"/>
    <property type="evidence" value="ECO:0007669"/>
    <property type="project" value="InterPro"/>
</dbReference>
<dbReference type="GO" id="GO:0008270">
    <property type="term" value="F:zinc ion binding"/>
    <property type="evidence" value="ECO:0007669"/>
    <property type="project" value="UniProtKB-KW"/>
</dbReference>
<dbReference type="PROSITE" id="PS50158">
    <property type="entry name" value="ZF_CCHC"/>
    <property type="match status" value="1"/>
</dbReference>
<keyword evidence="1" id="KW-0862">Zinc</keyword>
<accession>A0AA36H342</accession>
<dbReference type="SUPFAM" id="SSF57756">
    <property type="entry name" value="Retrovirus zinc finger-like domains"/>
    <property type="match status" value="1"/>
</dbReference>
<reference evidence="4" key="1">
    <citation type="submission" date="2023-07" db="EMBL/GenBank/DDBJ databases">
        <authorList>
            <consortium name="CYATHOMIX"/>
        </authorList>
    </citation>
    <scope>NUCLEOTIDE SEQUENCE</scope>
    <source>
        <strain evidence="4">N/A</strain>
    </source>
</reference>
<protein>
    <recommendedName>
        <fullName evidence="3">CCHC-type domain-containing protein</fullName>
    </recommendedName>
</protein>
<comment type="caution">
    <text evidence="4">The sequence shown here is derived from an EMBL/GenBank/DDBJ whole genome shotgun (WGS) entry which is preliminary data.</text>
</comment>
<keyword evidence="1" id="KW-0863">Zinc-finger</keyword>